<feature type="chain" id="PRO_5047547595" evidence="2">
    <location>
        <begin position="25"/>
        <end position="225"/>
    </location>
</feature>
<evidence type="ECO:0000313" key="4">
    <source>
        <dbReference type="EMBL" id="UNK46410.1"/>
    </source>
</evidence>
<dbReference type="Pfam" id="PF13845">
    <property type="entry name" value="Septum_form"/>
    <property type="match status" value="1"/>
</dbReference>
<dbReference type="PROSITE" id="PS51257">
    <property type="entry name" value="PROKAR_LIPOPROTEIN"/>
    <property type="match status" value="1"/>
</dbReference>
<evidence type="ECO:0000259" key="3">
    <source>
        <dbReference type="Pfam" id="PF13845"/>
    </source>
</evidence>
<evidence type="ECO:0000256" key="1">
    <source>
        <dbReference type="SAM" id="MobiDB-lite"/>
    </source>
</evidence>
<evidence type="ECO:0000313" key="5">
    <source>
        <dbReference type="Proteomes" id="UP000829069"/>
    </source>
</evidence>
<dbReference type="EMBL" id="CP093326">
    <property type="protein sequence ID" value="UNK46410.1"/>
    <property type="molecule type" value="Genomic_DNA"/>
</dbReference>
<reference evidence="4 5" key="1">
    <citation type="submission" date="2022-03" db="EMBL/GenBank/DDBJ databases">
        <title>Isotopic signatures of nitrous oxide derived from detoxification processes.</title>
        <authorList>
            <person name="Behrendt U."/>
            <person name="Buchen C."/>
            <person name="Well R."/>
            <person name="Ulrich A."/>
            <person name="Rohe L."/>
            <person name="Kolb S."/>
            <person name="Schloter M."/>
            <person name="Horn M.A."/>
            <person name="Augustin J."/>
        </authorList>
    </citation>
    <scope>NUCLEOTIDE SEQUENCE [LARGE SCALE GENOMIC DNA]</scope>
    <source>
        <strain evidence="4 5">S4-C24</strain>
    </source>
</reference>
<dbReference type="InterPro" id="IPR026004">
    <property type="entry name" value="Septum_form"/>
</dbReference>
<gene>
    <name evidence="4" type="ORF">MNQ99_03290</name>
</gene>
<accession>A0ABY3W7V8</accession>
<protein>
    <submittedName>
        <fullName evidence="4">Septum formation family protein</fullName>
    </submittedName>
</protein>
<feature type="compositionally biased region" description="Low complexity" evidence="1">
    <location>
        <begin position="37"/>
        <end position="52"/>
    </location>
</feature>
<proteinExistence type="predicted"/>
<feature type="signal peptide" evidence="2">
    <location>
        <begin position="1"/>
        <end position="24"/>
    </location>
</feature>
<feature type="region of interest" description="Disordered" evidence="1">
    <location>
        <begin position="27"/>
        <end position="52"/>
    </location>
</feature>
<sequence>MRIQLSAALAVLAALLLSGCSGPAASDARAAPVGTESPTAVPAAGSGSSGSASSVAPVSGRFAAPLPSGSSTGSSIEPEVALSEEESAANTAYIDSFLAEQWKAGAKPSTVSAALPGDCVFFDWEYSSGPTQTALFPVPCDEPHEGEVFGVVTHGNQPYPGEHSLSRESNRLCADFLEQHIEKLARGHSFRPFSPTEADWKAGERSSVCLYSPPGPLSERSHFTN</sequence>
<dbReference type="RefSeq" id="WP_241914439.1">
    <property type="nucleotide sequence ID" value="NZ_CP093326.1"/>
</dbReference>
<evidence type="ECO:0000256" key="2">
    <source>
        <dbReference type="SAM" id="SignalP"/>
    </source>
</evidence>
<dbReference type="Proteomes" id="UP000829069">
    <property type="component" value="Chromosome"/>
</dbReference>
<keyword evidence="2" id="KW-0732">Signal</keyword>
<name>A0ABY3W7V8_9MICC</name>
<keyword evidence="5" id="KW-1185">Reference proteome</keyword>
<feature type="domain" description="Septum formation-related" evidence="3">
    <location>
        <begin position="115"/>
        <end position="209"/>
    </location>
</feature>
<organism evidence="4 5">
    <name type="scientific">Arthrobacter sulfonylureivorans</name>
    <dbReference type="NCBI Taxonomy" id="2486855"/>
    <lineage>
        <taxon>Bacteria</taxon>
        <taxon>Bacillati</taxon>
        <taxon>Actinomycetota</taxon>
        <taxon>Actinomycetes</taxon>
        <taxon>Micrococcales</taxon>
        <taxon>Micrococcaceae</taxon>
        <taxon>Arthrobacter</taxon>
    </lineage>
</organism>